<organism evidence="2 3">
    <name type="scientific">Aristolochia fimbriata</name>
    <name type="common">White veined hardy Dutchman's pipe vine</name>
    <dbReference type="NCBI Taxonomy" id="158543"/>
    <lineage>
        <taxon>Eukaryota</taxon>
        <taxon>Viridiplantae</taxon>
        <taxon>Streptophyta</taxon>
        <taxon>Embryophyta</taxon>
        <taxon>Tracheophyta</taxon>
        <taxon>Spermatophyta</taxon>
        <taxon>Magnoliopsida</taxon>
        <taxon>Magnoliidae</taxon>
        <taxon>Piperales</taxon>
        <taxon>Aristolochiaceae</taxon>
        <taxon>Aristolochia</taxon>
    </lineage>
</organism>
<proteinExistence type="predicted"/>
<dbReference type="Proteomes" id="UP000825729">
    <property type="component" value="Unassembled WGS sequence"/>
</dbReference>
<feature type="region of interest" description="Disordered" evidence="1">
    <location>
        <begin position="20"/>
        <end position="42"/>
    </location>
</feature>
<evidence type="ECO:0000313" key="3">
    <source>
        <dbReference type="Proteomes" id="UP000825729"/>
    </source>
</evidence>
<name>A0AAV7FEY9_ARIFI</name>
<dbReference type="PANTHER" id="PTHR31197:SF5">
    <property type="entry name" value="OS01G0612600 PROTEIN"/>
    <property type="match status" value="1"/>
</dbReference>
<feature type="compositionally biased region" description="Polar residues" evidence="1">
    <location>
        <begin position="112"/>
        <end position="122"/>
    </location>
</feature>
<sequence length="349" mass="38891">MPKERRARSVSFDRFRVSPFPCSSSSNCSKQQSSSKSSKSAEEIKEWEEARCPVCMEHPHNAVLLLCSSHDKGCRPFMCDTSYRHSNCLDQYCKAFSAESPPSIQELSSSSNDFTDPSNQEVHQMPQGQLLGEQQNQGPQSPCSGLEKAKLSCPLCRGTINGWIVVEAARQFMNGKTRSCSCESCPFNGTYPDLRKHARQEHPLARPSEVDQQRQRDWRRLERQRDLGDVLSTIQSALGDERGGIDEASPFPVVGDEGVLTFYFLFRVSSSNWSSVPSRVRASPVIILFEAVPVWLLSFVSKRYGTGRCGSASSPSANQVLNKLCDIIYTLLYGKSIENSLIMGSLHCL</sequence>
<evidence type="ECO:0000313" key="2">
    <source>
        <dbReference type="EMBL" id="KAG9459713.1"/>
    </source>
</evidence>
<dbReference type="InterPro" id="IPR012866">
    <property type="entry name" value="DUF1644"/>
</dbReference>
<reference evidence="2 3" key="1">
    <citation type="submission" date="2021-07" db="EMBL/GenBank/DDBJ databases">
        <title>The Aristolochia fimbriata genome: insights into angiosperm evolution, floral development and chemical biosynthesis.</title>
        <authorList>
            <person name="Jiao Y."/>
        </authorList>
    </citation>
    <scope>NUCLEOTIDE SEQUENCE [LARGE SCALE GENOMIC DNA]</scope>
    <source>
        <strain evidence="2">IBCAS-2021</strain>
        <tissue evidence="2">Leaf</tissue>
    </source>
</reference>
<protein>
    <submittedName>
        <fullName evidence="2">Uncharacterized protein</fullName>
    </submittedName>
</protein>
<gene>
    <name evidence="2" type="ORF">H6P81_004221</name>
</gene>
<comment type="caution">
    <text evidence="2">The sequence shown here is derived from an EMBL/GenBank/DDBJ whole genome shotgun (WGS) entry which is preliminary data.</text>
</comment>
<keyword evidence="3" id="KW-1185">Reference proteome</keyword>
<dbReference type="AlphaFoldDB" id="A0AAV7FEY9"/>
<feature type="region of interest" description="Disordered" evidence="1">
    <location>
        <begin position="104"/>
        <end position="123"/>
    </location>
</feature>
<dbReference type="PANTHER" id="PTHR31197">
    <property type="entry name" value="OS01G0612600 PROTEIN"/>
    <property type="match status" value="1"/>
</dbReference>
<evidence type="ECO:0000256" key="1">
    <source>
        <dbReference type="SAM" id="MobiDB-lite"/>
    </source>
</evidence>
<dbReference type="EMBL" id="JAINDJ010000002">
    <property type="protein sequence ID" value="KAG9459713.1"/>
    <property type="molecule type" value="Genomic_DNA"/>
</dbReference>
<dbReference type="Pfam" id="PF07800">
    <property type="entry name" value="DUF1644"/>
    <property type="match status" value="1"/>
</dbReference>
<accession>A0AAV7FEY9</accession>
<feature type="compositionally biased region" description="Low complexity" evidence="1">
    <location>
        <begin position="22"/>
        <end position="38"/>
    </location>
</feature>